<dbReference type="PATRIC" id="fig|883161.3.peg.1553"/>
<reference evidence="15 16" key="1">
    <citation type="submission" date="2013-04" db="EMBL/GenBank/DDBJ databases">
        <title>The Genome Sequence of Propionimicrobium lymphophilum ACS-093-V-SCH5.</title>
        <authorList>
            <consortium name="The Broad Institute Genomics Platform"/>
            <person name="Earl A."/>
            <person name="Ward D."/>
            <person name="Feldgarden M."/>
            <person name="Gevers D."/>
            <person name="Saerens B."/>
            <person name="Vaneechoutte M."/>
            <person name="Walker B."/>
            <person name="Young S."/>
            <person name="Zeng Q."/>
            <person name="Gargeya S."/>
            <person name="Fitzgerald M."/>
            <person name="Haas B."/>
            <person name="Abouelleil A."/>
            <person name="Allen A.W."/>
            <person name="Alvarado L."/>
            <person name="Arachchi H.M."/>
            <person name="Berlin A.M."/>
            <person name="Chapman S.B."/>
            <person name="Gainer-Dewar J."/>
            <person name="Goldberg J."/>
            <person name="Griggs A."/>
            <person name="Gujja S."/>
            <person name="Hansen M."/>
            <person name="Howarth C."/>
            <person name="Imamovic A."/>
            <person name="Ireland A."/>
            <person name="Larimer J."/>
            <person name="McCowan C."/>
            <person name="Murphy C."/>
            <person name="Pearson M."/>
            <person name="Poon T.W."/>
            <person name="Priest M."/>
            <person name="Roberts A."/>
            <person name="Saif S."/>
            <person name="Shea T."/>
            <person name="Sisk P."/>
            <person name="Sykes S."/>
            <person name="Wortman J."/>
            <person name="Nusbaum C."/>
            <person name="Birren B."/>
        </authorList>
    </citation>
    <scope>NUCLEOTIDE SEQUENCE [LARGE SCALE GENOMIC DNA]</scope>
    <source>
        <strain evidence="15 16">ACS-093-V-SCH5</strain>
    </source>
</reference>
<dbReference type="InterPro" id="IPR013785">
    <property type="entry name" value="Aldolase_TIM"/>
</dbReference>
<dbReference type="InterPro" id="IPR006638">
    <property type="entry name" value="Elp3/MiaA/NifB-like_rSAM"/>
</dbReference>
<evidence type="ECO:0000256" key="1">
    <source>
        <dbReference type="ARBA" id="ARBA00012167"/>
    </source>
</evidence>
<dbReference type="GO" id="GO:0006777">
    <property type="term" value="P:Mo-molybdopterin cofactor biosynthetic process"/>
    <property type="evidence" value="ECO:0007669"/>
    <property type="project" value="UniProtKB-UniRule"/>
</dbReference>
<dbReference type="NCBIfam" id="TIGR02666">
    <property type="entry name" value="moaA"/>
    <property type="match status" value="1"/>
</dbReference>
<feature type="binding site" evidence="12">
    <location>
        <position position="36"/>
    </location>
    <ligand>
        <name>S-adenosyl-L-methionine</name>
        <dbReference type="ChEBI" id="CHEBI:59789"/>
    </ligand>
</feature>
<evidence type="ECO:0000256" key="10">
    <source>
        <dbReference type="ARBA" id="ARBA00023239"/>
    </source>
</evidence>
<accession>S2WW89</accession>
<dbReference type="EC" id="4.1.99.22" evidence="1 12"/>
<comment type="caution">
    <text evidence="12">Lacks conserved residue(s) required for the propagation of feature annotation.</text>
</comment>
<dbReference type="GO" id="GO:0051539">
    <property type="term" value="F:4 iron, 4 sulfur cluster binding"/>
    <property type="evidence" value="ECO:0007669"/>
    <property type="project" value="UniProtKB-UniRule"/>
</dbReference>
<keyword evidence="8 12" id="KW-0342">GTP-binding</keyword>
<evidence type="ECO:0000256" key="3">
    <source>
        <dbReference type="ARBA" id="ARBA00022691"/>
    </source>
</evidence>
<feature type="binding site" evidence="12">
    <location>
        <position position="133"/>
    </location>
    <ligand>
        <name>S-adenosyl-L-methionine</name>
        <dbReference type="ChEBI" id="CHEBI:59789"/>
    </ligand>
</feature>
<comment type="caution">
    <text evidence="15">The sequence shown here is derived from an EMBL/GenBank/DDBJ whole genome shotgun (WGS) entry which is preliminary data.</text>
</comment>
<keyword evidence="9 12" id="KW-0501">Molybdenum cofactor biosynthesis</keyword>
<dbReference type="InterPro" id="IPR007197">
    <property type="entry name" value="rSAM"/>
</dbReference>
<feature type="binding site" evidence="12">
    <location>
        <position position="288"/>
    </location>
    <ligand>
        <name>[4Fe-4S] cluster</name>
        <dbReference type="ChEBI" id="CHEBI:49883"/>
        <label>2</label>
        <note>4Fe-4S-substrate</note>
    </ligand>
</feature>
<dbReference type="UniPathway" id="UPA00344"/>
<dbReference type="GO" id="GO:0046872">
    <property type="term" value="F:metal ion binding"/>
    <property type="evidence" value="ECO:0007669"/>
    <property type="project" value="UniProtKB-KW"/>
</dbReference>
<comment type="function">
    <text evidence="12">Catalyzes the cyclization of GTP to (8S)-3',8-cyclo-7,8-dihydroguanosine 5'-triphosphate.</text>
</comment>
<dbReference type="SFLD" id="SFLDG01067">
    <property type="entry name" value="SPASM/twitch_domain_containing"/>
    <property type="match status" value="1"/>
</dbReference>
<dbReference type="InterPro" id="IPR000385">
    <property type="entry name" value="MoaA_NifB_PqqE_Fe-S-bd_CS"/>
</dbReference>
<name>S2WW89_9ACTN</name>
<evidence type="ECO:0000256" key="8">
    <source>
        <dbReference type="ARBA" id="ARBA00023134"/>
    </source>
</evidence>
<feature type="binding site" evidence="12">
    <location>
        <position position="37"/>
    </location>
    <ligand>
        <name>[4Fe-4S] cluster</name>
        <dbReference type="ChEBI" id="CHEBI:49883"/>
        <label>1</label>
        <note>4Fe-4S-S-AdoMet</note>
    </ligand>
</feature>
<dbReference type="HAMAP" id="MF_01225_B">
    <property type="entry name" value="MoaA_B"/>
    <property type="match status" value="1"/>
</dbReference>
<feature type="domain" description="Radical SAM core" evidence="14">
    <location>
        <begin position="14"/>
        <end position="242"/>
    </location>
</feature>
<dbReference type="InterPro" id="IPR010505">
    <property type="entry name" value="MoaA_twitch"/>
</dbReference>
<evidence type="ECO:0000256" key="5">
    <source>
        <dbReference type="ARBA" id="ARBA00022741"/>
    </source>
</evidence>
<evidence type="ECO:0000256" key="4">
    <source>
        <dbReference type="ARBA" id="ARBA00022723"/>
    </source>
</evidence>
<dbReference type="SMART" id="SM00729">
    <property type="entry name" value="Elp3"/>
    <property type="match status" value="1"/>
</dbReference>
<feature type="binding site" evidence="12">
    <location>
        <position position="271"/>
    </location>
    <ligand>
        <name>[4Fe-4S] cluster</name>
        <dbReference type="ChEBI" id="CHEBI:49883"/>
        <label>2</label>
        <note>4Fe-4S-substrate</note>
    </ligand>
</feature>
<dbReference type="InterPro" id="IPR040064">
    <property type="entry name" value="MoaA-like"/>
</dbReference>
<feature type="binding site" evidence="12">
    <location>
        <position position="23"/>
    </location>
    <ligand>
        <name>GTP</name>
        <dbReference type="ChEBI" id="CHEBI:37565"/>
    </ligand>
</feature>
<evidence type="ECO:0000313" key="16">
    <source>
        <dbReference type="Proteomes" id="UP000014417"/>
    </source>
</evidence>
<feature type="binding site" evidence="12">
    <location>
        <position position="30"/>
    </location>
    <ligand>
        <name>[4Fe-4S] cluster</name>
        <dbReference type="ChEBI" id="CHEBI:49883"/>
        <label>1</label>
        <note>4Fe-4S-S-AdoMet</note>
    </ligand>
</feature>
<feature type="binding site" evidence="12">
    <location>
        <position position="170"/>
    </location>
    <ligand>
        <name>GTP</name>
        <dbReference type="ChEBI" id="CHEBI:37565"/>
    </ligand>
</feature>
<dbReference type="CDD" id="cd01335">
    <property type="entry name" value="Radical_SAM"/>
    <property type="match status" value="1"/>
</dbReference>
<dbReference type="PROSITE" id="PS01305">
    <property type="entry name" value="MOAA_NIFB_PQQE"/>
    <property type="match status" value="1"/>
</dbReference>
<keyword evidence="3 12" id="KW-0949">S-adenosyl-L-methionine</keyword>
<keyword evidence="6 12" id="KW-0408">Iron</keyword>
<evidence type="ECO:0000256" key="13">
    <source>
        <dbReference type="SAM" id="MobiDB-lite"/>
    </source>
</evidence>
<evidence type="ECO:0000256" key="6">
    <source>
        <dbReference type="ARBA" id="ARBA00023004"/>
    </source>
</evidence>
<feature type="binding site" evidence="12">
    <location>
        <begin position="276"/>
        <end position="278"/>
    </location>
    <ligand>
        <name>GTP</name>
        <dbReference type="ChEBI" id="CHEBI:37565"/>
    </ligand>
</feature>
<evidence type="ECO:0000256" key="7">
    <source>
        <dbReference type="ARBA" id="ARBA00023014"/>
    </source>
</evidence>
<protein>
    <recommendedName>
        <fullName evidence="1 12">GTP 3',8-cyclase</fullName>
        <ecNumber evidence="1 12">4.1.99.22</ecNumber>
    </recommendedName>
    <alternativeName>
        <fullName evidence="12">Molybdenum cofactor biosynthesis protein A</fullName>
    </alternativeName>
</protein>
<dbReference type="SUPFAM" id="SSF102114">
    <property type="entry name" value="Radical SAM enzymes"/>
    <property type="match status" value="1"/>
</dbReference>
<sequence>MTAVVNAPMRLVDRFGRVARDLRVSVTDRCNLRCAYCMPAEGVSFRPKNEILTSSELIRLIKIAVEILGIEKICFTGGEPLLRKDLEEIIAEAANLRKKDGEKIEISMTTNGLGLAHRAKKLAEAGLQRVNISLDAANSHDYKILTRRDRFADAIAGAQAAHDAGLSPIKLNAVLLPGFNDHQAPDLVKLALKNGYTLRFIEFMPLGTAWERQKMITCEDILSKLREEFTLKMRPESERGSSPAKYWDVAAGDEHPAGKIGIIASVSRPFCGDCDRTRLTADGQIRSCLFARSETDLRGLLRSGASDADIAGAWAENMWNKQPGHGIDDPSFLKPKRNMSAIGG</sequence>
<feature type="binding site" evidence="12">
    <location>
        <position position="204"/>
    </location>
    <ligand>
        <name>S-adenosyl-L-methionine</name>
        <dbReference type="ChEBI" id="CHEBI:59789"/>
    </ligand>
</feature>
<evidence type="ECO:0000256" key="9">
    <source>
        <dbReference type="ARBA" id="ARBA00023150"/>
    </source>
</evidence>
<feature type="binding site" evidence="12">
    <location>
        <position position="34"/>
    </location>
    <ligand>
        <name>[4Fe-4S] cluster</name>
        <dbReference type="ChEBI" id="CHEBI:49883"/>
        <label>1</label>
        <note>4Fe-4S-S-AdoMet</note>
    </ligand>
</feature>
<evidence type="ECO:0000256" key="12">
    <source>
        <dbReference type="HAMAP-Rule" id="MF_01225"/>
    </source>
</evidence>
<comment type="pathway">
    <text evidence="12">Cofactor biosynthesis; molybdopterin biosynthesis.</text>
</comment>
<evidence type="ECO:0000259" key="14">
    <source>
        <dbReference type="PROSITE" id="PS51918"/>
    </source>
</evidence>
<dbReference type="GO" id="GO:0061798">
    <property type="term" value="F:GTP 3',8'-cyclase activity"/>
    <property type="evidence" value="ECO:0007669"/>
    <property type="project" value="UniProtKB-UniRule"/>
</dbReference>
<feature type="binding site" evidence="12">
    <location>
        <position position="109"/>
    </location>
    <ligand>
        <name>GTP</name>
        <dbReference type="ChEBI" id="CHEBI:37565"/>
    </ligand>
</feature>
<dbReference type="Pfam" id="PF04055">
    <property type="entry name" value="Radical_SAM"/>
    <property type="match status" value="1"/>
</dbReference>
<comment type="cofactor">
    <cofactor evidence="12">
        <name>[4Fe-4S] cluster</name>
        <dbReference type="ChEBI" id="CHEBI:49883"/>
    </cofactor>
    <text evidence="12">Binds 2 [4Fe-4S] clusters. Binds 1 [4Fe-4S] cluster coordinated with 3 cysteines and an exchangeable S-adenosyl-L-methionine and 1 [4Fe-4S] cluster coordinated with 3 cysteines and the GTP-derived substrate.</text>
</comment>
<comment type="similarity">
    <text evidence="12">Belongs to the radical SAM superfamily. MoaA family.</text>
</comment>
<dbReference type="InterPro" id="IPR013483">
    <property type="entry name" value="MoaA"/>
</dbReference>
<dbReference type="GO" id="GO:1904047">
    <property type="term" value="F:S-adenosyl-L-methionine binding"/>
    <property type="evidence" value="ECO:0007669"/>
    <property type="project" value="UniProtKB-UniRule"/>
</dbReference>
<dbReference type="PROSITE" id="PS51918">
    <property type="entry name" value="RADICAL_SAM"/>
    <property type="match status" value="1"/>
</dbReference>
<keyword evidence="16" id="KW-1185">Reference proteome</keyword>
<dbReference type="SFLD" id="SFLDG01383">
    <property type="entry name" value="cyclic_pyranopterin_phosphate"/>
    <property type="match status" value="1"/>
</dbReference>
<dbReference type="CDD" id="cd21117">
    <property type="entry name" value="Twitch_MoaA"/>
    <property type="match status" value="1"/>
</dbReference>
<dbReference type="HOGENOM" id="CLU_009273_0_1_11"/>
<dbReference type="AlphaFoldDB" id="S2WW89"/>
<comment type="subunit">
    <text evidence="12">Monomer and homodimer.</text>
</comment>
<evidence type="ECO:0000256" key="11">
    <source>
        <dbReference type="ARBA" id="ARBA00048697"/>
    </source>
</evidence>
<dbReference type="SFLD" id="SFLDS00029">
    <property type="entry name" value="Radical_SAM"/>
    <property type="match status" value="1"/>
</dbReference>
<keyword evidence="10 12" id="KW-0456">Lyase</keyword>
<keyword evidence="2 12" id="KW-0004">4Fe-4S</keyword>
<dbReference type="Pfam" id="PF06463">
    <property type="entry name" value="Mob_synth_C"/>
    <property type="match status" value="1"/>
</dbReference>
<feature type="binding site" evidence="12">
    <location>
        <position position="274"/>
    </location>
    <ligand>
        <name>[4Fe-4S] cluster</name>
        <dbReference type="ChEBI" id="CHEBI:49883"/>
        <label>2</label>
        <note>4Fe-4S-substrate</note>
    </ligand>
</feature>
<organism evidence="15 16">
    <name type="scientific">Propionimicrobium lymphophilum ACS-093-V-SCH5</name>
    <dbReference type="NCBI Taxonomy" id="883161"/>
    <lineage>
        <taxon>Bacteria</taxon>
        <taxon>Bacillati</taxon>
        <taxon>Actinomycetota</taxon>
        <taxon>Actinomycetes</taxon>
        <taxon>Propionibacteriales</taxon>
        <taxon>Propionibacteriaceae</taxon>
        <taxon>Propionimicrobium</taxon>
    </lineage>
</organism>
<dbReference type="InterPro" id="IPR050105">
    <property type="entry name" value="MoCo_biosynth_MoaA/MoaC"/>
</dbReference>
<dbReference type="Gene3D" id="3.20.20.70">
    <property type="entry name" value="Aldolase class I"/>
    <property type="match status" value="1"/>
</dbReference>
<dbReference type="InterPro" id="IPR058240">
    <property type="entry name" value="rSAM_sf"/>
</dbReference>
<evidence type="ECO:0000313" key="15">
    <source>
        <dbReference type="EMBL" id="EPD32004.1"/>
    </source>
</evidence>
<keyword evidence="5 12" id="KW-0547">Nucleotide-binding</keyword>
<comment type="catalytic activity">
    <reaction evidence="11 12">
        <text>GTP + AH2 + S-adenosyl-L-methionine = (8S)-3',8-cyclo-7,8-dihydroguanosine 5'-triphosphate + 5'-deoxyadenosine + L-methionine + A + H(+)</text>
        <dbReference type="Rhea" id="RHEA:49576"/>
        <dbReference type="ChEBI" id="CHEBI:13193"/>
        <dbReference type="ChEBI" id="CHEBI:15378"/>
        <dbReference type="ChEBI" id="CHEBI:17319"/>
        <dbReference type="ChEBI" id="CHEBI:17499"/>
        <dbReference type="ChEBI" id="CHEBI:37565"/>
        <dbReference type="ChEBI" id="CHEBI:57844"/>
        <dbReference type="ChEBI" id="CHEBI:59789"/>
        <dbReference type="ChEBI" id="CHEBI:131766"/>
        <dbReference type="EC" id="4.1.99.22"/>
    </reaction>
</comment>
<dbReference type="EMBL" id="AGZR01000009">
    <property type="protein sequence ID" value="EPD32004.1"/>
    <property type="molecule type" value="Genomic_DNA"/>
</dbReference>
<keyword evidence="4 12" id="KW-0479">Metal-binding</keyword>
<evidence type="ECO:0000256" key="2">
    <source>
        <dbReference type="ARBA" id="ARBA00022485"/>
    </source>
</evidence>
<keyword evidence="7 12" id="KW-0411">Iron-sulfur</keyword>
<dbReference type="GO" id="GO:0061799">
    <property type="term" value="F:cyclic pyranopterin monophosphate synthase activity"/>
    <property type="evidence" value="ECO:0007669"/>
    <property type="project" value="TreeGrafter"/>
</dbReference>
<dbReference type="OrthoDB" id="9763993at2"/>
<dbReference type="Proteomes" id="UP000014417">
    <property type="component" value="Unassembled WGS sequence"/>
</dbReference>
<dbReference type="GO" id="GO:0005525">
    <property type="term" value="F:GTP binding"/>
    <property type="evidence" value="ECO:0007669"/>
    <property type="project" value="UniProtKB-UniRule"/>
</dbReference>
<feature type="binding site" evidence="12">
    <location>
        <position position="78"/>
    </location>
    <ligand>
        <name>S-adenosyl-L-methionine</name>
        <dbReference type="ChEBI" id="CHEBI:59789"/>
    </ligand>
</feature>
<dbReference type="STRING" id="883161.HMPREF9306_01564"/>
<dbReference type="PANTHER" id="PTHR22960:SF0">
    <property type="entry name" value="MOLYBDENUM COFACTOR BIOSYNTHESIS PROTEIN 1"/>
    <property type="match status" value="1"/>
</dbReference>
<feature type="region of interest" description="Disordered" evidence="13">
    <location>
        <begin position="321"/>
        <end position="344"/>
    </location>
</feature>
<dbReference type="SFLD" id="SFLDG01386">
    <property type="entry name" value="main_SPASM_domain-containing"/>
    <property type="match status" value="1"/>
</dbReference>
<dbReference type="RefSeq" id="WP_016456386.1">
    <property type="nucleotide sequence ID" value="NZ_KE150269.1"/>
</dbReference>
<proteinExistence type="inferred from homology"/>
<dbReference type="PANTHER" id="PTHR22960">
    <property type="entry name" value="MOLYBDOPTERIN COFACTOR SYNTHESIS PROTEIN A"/>
    <property type="match status" value="1"/>
</dbReference>
<gene>
    <name evidence="12" type="primary">moaA</name>
    <name evidence="15" type="ORF">HMPREF9306_01564</name>
</gene>